<protein>
    <recommendedName>
        <fullName evidence="5">Glycosyltransferase</fullName>
    </recommendedName>
</protein>
<feature type="compositionally biased region" description="Acidic residues" evidence="1">
    <location>
        <begin position="168"/>
        <end position="182"/>
    </location>
</feature>
<evidence type="ECO:0000256" key="1">
    <source>
        <dbReference type="SAM" id="MobiDB-lite"/>
    </source>
</evidence>
<feature type="transmembrane region" description="Helical" evidence="2">
    <location>
        <begin position="814"/>
        <end position="833"/>
    </location>
</feature>
<keyword evidence="2" id="KW-1133">Transmembrane helix</keyword>
<dbReference type="SUPFAM" id="SSF53448">
    <property type="entry name" value="Nucleotide-diphospho-sugar transferases"/>
    <property type="match status" value="1"/>
</dbReference>
<dbReference type="STRING" id="1032480.MLP_39270"/>
<sequence>MDNDVSEETQNLSGDGWDDLRIPIIEDEPDRWAWLHEQSDEPAPPDVSHCTVTAVLVTLDAEDWLPDTLAALSRLTVKPSRLIAVDNGSTDSTLELLERAHRHGVLDAVVEGPAAGGFGAGVAAALAAESPADEDQESPDHDAPGEDPENEAPANADQADEAPANADQADEDQADEDEDSVEDPEHLDNHFLWLLHDDAVPRPDALQRLLAHLVSDPSVDITGPKLLFPRRRHRGGHQLSELGVSISGTGRREMGLDLEEIDQGQRDRAKQTLGVSTCGMLLRLTTWRDLGGLDPDVPCFRDGVELGWRATARGLRVVTTPEAAMVHRQVGRAGLRPRGAGGRHPDRVDQQLGMLIVAGRAPAWRLPFTWLRLALDCLLRALGYLLGKAPARARDELAGLGWLVAHPGRIRAYRHRLAGQPVEPGSAQLIRTLRPPWWASIRLAFESLTGTVSDRYRELAGDSEAASLDELTGDEFAGTGEDRSKHPWLAPAVVVGAVLVIASVIAARGLLGLGHLDAPALLPAPDRLGELWRSAASPVVGAPGEMAPPWLALVALGSTILAGQPEWLVTSLLLGVVPSGYLAVYPLLRSLVDDRRIRILAAAAYALLPALLGGTNQGRLTLSVVVILLPMLVLALRGLVERRPRAPEAWRGGWGAGVVLVGLTAFEPSLILVALLLGLIGAIWLRRTPRKVGRIGLALGLPLLVWAPWWPTLIAFPGRLFAGPDAALVAAGNAPQVWELLLGREIGPGLPPLWLGAVVFGVIWLAALVGLGRRPRSGVVVGSWLAGIIAMIGSVLLSRLVVAVPPIGSEIRPWTGAYLLIGFAALLLAAAVGTDGLAAELRRRSFGWLQPTSVIAGVLAVVTVVGAAGWWVWAGASGPIGRQQLDALPPYLQNAMLSDAGVRVLAIDLGDDPDPTTGTVGVAHYSVVAGDQLRLGDADRGFAFGGSTTAPAQIGDLVQGLVAGTADSDIAPQLRSLGIGYVWVHGATTEEIARIDNTPQLGTASGNLEATVWQLQPPVTRVVVADGQQLNGIDTLPPAVAAGSANRQLRLGEPSDPRWRASIDGTPLTPTTEGWQQAFELPEAGGTVTIRLASPTVWLLVAQGVIVAVGLVLAAPGIRRPEVRDPVRTARRAAFVGGRAQ</sequence>
<dbReference type="AlphaFoldDB" id="F5XQR9"/>
<feature type="transmembrane region" description="Helical" evidence="2">
    <location>
        <begin position="620"/>
        <end position="640"/>
    </location>
</feature>
<name>F5XQR9_MICPN</name>
<dbReference type="InterPro" id="IPR050834">
    <property type="entry name" value="Glycosyltransf_2"/>
</dbReference>
<dbReference type="InterPro" id="IPR029044">
    <property type="entry name" value="Nucleotide-diphossugar_trans"/>
</dbReference>
<dbReference type="Pfam" id="PF13641">
    <property type="entry name" value="Glyco_tranf_2_3"/>
    <property type="match status" value="1"/>
</dbReference>
<evidence type="ECO:0008006" key="5">
    <source>
        <dbReference type="Google" id="ProtNLM"/>
    </source>
</evidence>
<feature type="transmembrane region" description="Helical" evidence="2">
    <location>
        <begin position="779"/>
        <end position="802"/>
    </location>
</feature>
<feature type="transmembrane region" description="Helical" evidence="2">
    <location>
        <begin position="652"/>
        <end position="685"/>
    </location>
</feature>
<dbReference type="Proteomes" id="UP000007947">
    <property type="component" value="Chromosome"/>
</dbReference>
<dbReference type="KEGG" id="mph:MLP_39270"/>
<dbReference type="PANTHER" id="PTHR43685">
    <property type="entry name" value="GLYCOSYLTRANSFERASE"/>
    <property type="match status" value="1"/>
</dbReference>
<dbReference type="eggNOG" id="COG1216">
    <property type="taxonomic scope" value="Bacteria"/>
</dbReference>
<dbReference type="HOGENOM" id="CLU_005856_0_0_11"/>
<feature type="compositionally biased region" description="Low complexity" evidence="1">
    <location>
        <begin position="151"/>
        <end position="167"/>
    </location>
</feature>
<dbReference type="RefSeq" id="WP_013864783.1">
    <property type="nucleotide sequence ID" value="NC_015635.1"/>
</dbReference>
<gene>
    <name evidence="3" type="ordered locus">MLP_39270</name>
</gene>
<accession>F5XQR9</accession>
<keyword evidence="2" id="KW-0812">Transmembrane</keyword>
<dbReference type="OrthoDB" id="3734530at2"/>
<evidence type="ECO:0000313" key="3">
    <source>
        <dbReference type="EMBL" id="BAK36941.1"/>
    </source>
</evidence>
<dbReference type="Gene3D" id="3.90.550.10">
    <property type="entry name" value="Spore Coat Polysaccharide Biosynthesis Protein SpsA, Chain A"/>
    <property type="match status" value="1"/>
</dbReference>
<feature type="region of interest" description="Disordered" evidence="1">
    <location>
        <begin position="127"/>
        <end position="184"/>
    </location>
</feature>
<feature type="transmembrane region" description="Helical" evidence="2">
    <location>
        <begin position="854"/>
        <end position="873"/>
    </location>
</feature>
<dbReference type="PANTHER" id="PTHR43685:SF3">
    <property type="entry name" value="SLR2126 PROTEIN"/>
    <property type="match status" value="1"/>
</dbReference>
<proteinExistence type="predicted"/>
<keyword evidence="4" id="KW-1185">Reference proteome</keyword>
<evidence type="ECO:0000256" key="2">
    <source>
        <dbReference type="SAM" id="Phobius"/>
    </source>
</evidence>
<feature type="transmembrane region" description="Helical" evidence="2">
    <location>
        <begin position="1097"/>
        <end position="1118"/>
    </location>
</feature>
<feature type="transmembrane region" description="Helical" evidence="2">
    <location>
        <begin position="692"/>
        <end position="710"/>
    </location>
</feature>
<feature type="transmembrane region" description="Helical" evidence="2">
    <location>
        <begin position="488"/>
        <end position="511"/>
    </location>
</feature>
<dbReference type="EMBL" id="AP012204">
    <property type="protein sequence ID" value="BAK36941.1"/>
    <property type="molecule type" value="Genomic_DNA"/>
</dbReference>
<feature type="region of interest" description="Disordered" evidence="1">
    <location>
        <begin position="1"/>
        <end position="20"/>
    </location>
</feature>
<reference evidence="3 4" key="1">
    <citation type="submission" date="2011-05" db="EMBL/GenBank/DDBJ databases">
        <title>Whole genome sequence of Microlunatus phosphovorus NM-1.</title>
        <authorList>
            <person name="Hosoyama A."/>
            <person name="Sasaki K."/>
            <person name="Harada T."/>
            <person name="Igarashi R."/>
            <person name="Kawakoshi A."/>
            <person name="Sasagawa M."/>
            <person name="Fukada J."/>
            <person name="Nakamura S."/>
            <person name="Katano Y."/>
            <person name="Hanada S."/>
            <person name="Kamagata Y."/>
            <person name="Nakamura N."/>
            <person name="Yamazaki S."/>
            <person name="Fujita N."/>
        </authorList>
    </citation>
    <scope>NUCLEOTIDE SEQUENCE [LARGE SCALE GENOMIC DNA]</scope>
    <source>
        <strain evidence="4">ATCC 700054 / DSM 10555 / JCM 9379 / NBRC 101784 / NCIMB 13414 / VKM Ac-1990 / NM-1</strain>
    </source>
</reference>
<keyword evidence="2" id="KW-0472">Membrane</keyword>
<organism evidence="3 4">
    <name type="scientific">Microlunatus phosphovorus (strain ATCC 700054 / DSM 10555 / JCM 9379 / NBRC 101784 / NCIMB 13414 / VKM Ac-1990 / NM-1)</name>
    <dbReference type="NCBI Taxonomy" id="1032480"/>
    <lineage>
        <taxon>Bacteria</taxon>
        <taxon>Bacillati</taxon>
        <taxon>Actinomycetota</taxon>
        <taxon>Actinomycetes</taxon>
        <taxon>Propionibacteriales</taxon>
        <taxon>Propionibacteriaceae</taxon>
        <taxon>Microlunatus</taxon>
    </lineage>
</organism>
<feature type="transmembrane region" description="Helical" evidence="2">
    <location>
        <begin position="753"/>
        <end position="772"/>
    </location>
</feature>
<feature type="transmembrane region" description="Helical" evidence="2">
    <location>
        <begin position="567"/>
        <end position="585"/>
    </location>
</feature>
<evidence type="ECO:0000313" key="4">
    <source>
        <dbReference type="Proteomes" id="UP000007947"/>
    </source>
</evidence>